<organism evidence="1 2">
    <name type="scientific">Clunio marinus</name>
    <dbReference type="NCBI Taxonomy" id="568069"/>
    <lineage>
        <taxon>Eukaryota</taxon>
        <taxon>Metazoa</taxon>
        <taxon>Ecdysozoa</taxon>
        <taxon>Arthropoda</taxon>
        <taxon>Hexapoda</taxon>
        <taxon>Insecta</taxon>
        <taxon>Pterygota</taxon>
        <taxon>Neoptera</taxon>
        <taxon>Endopterygota</taxon>
        <taxon>Diptera</taxon>
        <taxon>Nematocera</taxon>
        <taxon>Chironomoidea</taxon>
        <taxon>Chironomidae</taxon>
        <taxon>Clunio</taxon>
    </lineage>
</organism>
<protein>
    <submittedName>
        <fullName evidence="1">CLUMA_CG004630, isoform A</fullName>
    </submittedName>
</protein>
<accession>A0A1J1HSF9</accession>
<proteinExistence type="predicted"/>
<reference evidence="1 2" key="1">
    <citation type="submission" date="2015-04" db="EMBL/GenBank/DDBJ databases">
        <authorList>
            <person name="Syromyatnikov M.Y."/>
            <person name="Popov V.N."/>
        </authorList>
    </citation>
    <scope>NUCLEOTIDE SEQUENCE [LARGE SCALE GENOMIC DNA]</scope>
</reference>
<dbReference type="Proteomes" id="UP000183832">
    <property type="component" value="Unassembled WGS sequence"/>
</dbReference>
<gene>
    <name evidence="1" type="ORF">CLUMA_CG004630</name>
</gene>
<dbReference type="AlphaFoldDB" id="A0A1J1HSF9"/>
<dbReference type="EMBL" id="CVRI01000020">
    <property type="protein sequence ID" value="CRK90941.1"/>
    <property type="molecule type" value="Genomic_DNA"/>
</dbReference>
<evidence type="ECO:0000313" key="1">
    <source>
        <dbReference type="EMBL" id="CRK90941.1"/>
    </source>
</evidence>
<name>A0A1J1HSF9_9DIPT</name>
<keyword evidence="2" id="KW-1185">Reference proteome</keyword>
<sequence>MSYVVEKHSELIIATKTKANENEFLSAVIEKLSLEGKTSRTMREQRLGTLPKMERMQLLPVQLINKNSASLKQI</sequence>
<evidence type="ECO:0000313" key="2">
    <source>
        <dbReference type="Proteomes" id="UP000183832"/>
    </source>
</evidence>